<dbReference type="SUPFAM" id="SSF46689">
    <property type="entry name" value="Homeodomain-like"/>
    <property type="match status" value="2"/>
</dbReference>
<dbReference type="Proteomes" id="UP000181897">
    <property type="component" value="Chromosome"/>
</dbReference>
<organism evidence="5 6">
    <name type="scientific">Sulfitobacter alexandrii</name>
    <dbReference type="NCBI Taxonomy" id="1917485"/>
    <lineage>
        <taxon>Bacteria</taxon>
        <taxon>Pseudomonadati</taxon>
        <taxon>Pseudomonadota</taxon>
        <taxon>Alphaproteobacteria</taxon>
        <taxon>Rhodobacterales</taxon>
        <taxon>Roseobacteraceae</taxon>
        <taxon>Sulfitobacter</taxon>
    </lineage>
</organism>
<evidence type="ECO:0000313" key="6">
    <source>
        <dbReference type="Proteomes" id="UP000181897"/>
    </source>
</evidence>
<dbReference type="RefSeq" id="WP_071972902.1">
    <property type="nucleotide sequence ID" value="NZ_CP018076.1"/>
</dbReference>
<dbReference type="InterPro" id="IPR050204">
    <property type="entry name" value="AraC_XylS_family_regulators"/>
</dbReference>
<keyword evidence="6" id="KW-1185">Reference proteome</keyword>
<keyword evidence="2" id="KW-0238">DNA-binding</keyword>
<reference evidence="5 6" key="1">
    <citation type="submission" date="2016-11" db="EMBL/GenBank/DDBJ databases">
        <title>Complete genome sequence of Sulfitobacter sp. AM1-D1, a toxic bacteria associated with marine dinoflagellate Alexandrium minutum in East China Sea.</title>
        <authorList>
            <person name="Yang Q."/>
            <person name="Zhang X."/>
            <person name="Tian X."/>
        </authorList>
    </citation>
    <scope>NUCLEOTIDE SEQUENCE [LARGE SCALE GENOMIC DNA]</scope>
    <source>
        <strain evidence="5 6">AM1-D1</strain>
    </source>
</reference>
<dbReference type="GO" id="GO:0003700">
    <property type="term" value="F:DNA-binding transcription factor activity"/>
    <property type="evidence" value="ECO:0007669"/>
    <property type="project" value="InterPro"/>
</dbReference>
<proteinExistence type="predicted"/>
<accession>A0A1J0WK79</accession>
<evidence type="ECO:0000256" key="1">
    <source>
        <dbReference type="ARBA" id="ARBA00023015"/>
    </source>
</evidence>
<evidence type="ECO:0000259" key="4">
    <source>
        <dbReference type="PROSITE" id="PS01124"/>
    </source>
</evidence>
<keyword evidence="1" id="KW-0805">Transcription regulation</keyword>
<dbReference type="PANTHER" id="PTHR46796:SF14">
    <property type="entry name" value="TRANSCRIPTIONAL REGULATORY PROTEIN"/>
    <property type="match status" value="1"/>
</dbReference>
<dbReference type="STRING" id="1917485.BOO69_14910"/>
<dbReference type="InterPro" id="IPR009057">
    <property type="entry name" value="Homeodomain-like_sf"/>
</dbReference>
<dbReference type="Gene3D" id="1.10.10.60">
    <property type="entry name" value="Homeodomain-like"/>
    <property type="match status" value="2"/>
</dbReference>
<name>A0A1J0WK79_9RHOB</name>
<dbReference type="PRINTS" id="PR00032">
    <property type="entry name" value="HTHARAC"/>
</dbReference>
<dbReference type="AlphaFoldDB" id="A0A1J0WK79"/>
<gene>
    <name evidence="5" type="ORF">BOO69_14910</name>
</gene>
<evidence type="ECO:0000313" key="5">
    <source>
        <dbReference type="EMBL" id="APE44558.1"/>
    </source>
</evidence>
<feature type="domain" description="HTH araC/xylS-type" evidence="4">
    <location>
        <begin position="189"/>
        <end position="287"/>
    </location>
</feature>
<dbReference type="Pfam" id="PF12833">
    <property type="entry name" value="HTH_18"/>
    <property type="match status" value="1"/>
</dbReference>
<dbReference type="InterPro" id="IPR018060">
    <property type="entry name" value="HTH_AraC"/>
</dbReference>
<dbReference type="EMBL" id="CP018076">
    <property type="protein sequence ID" value="APE44558.1"/>
    <property type="molecule type" value="Genomic_DNA"/>
</dbReference>
<dbReference type="SMART" id="SM00342">
    <property type="entry name" value="HTH_ARAC"/>
    <property type="match status" value="1"/>
</dbReference>
<dbReference type="PROSITE" id="PS00041">
    <property type="entry name" value="HTH_ARAC_FAMILY_1"/>
    <property type="match status" value="1"/>
</dbReference>
<protein>
    <recommendedName>
        <fullName evidence="4">HTH araC/xylS-type domain-containing protein</fullName>
    </recommendedName>
</protein>
<dbReference type="InterPro" id="IPR020449">
    <property type="entry name" value="Tscrpt_reg_AraC-type_HTH"/>
</dbReference>
<dbReference type="OrthoDB" id="9814125at2"/>
<evidence type="ECO:0000256" key="2">
    <source>
        <dbReference type="ARBA" id="ARBA00023125"/>
    </source>
</evidence>
<sequence>MSYRHDFTGHTTNLRPIAPVEWRQLEHVLLAHWQTAGSSGATGHYVSANPRLSIFFNDMSSVSAISEAAPRKLARAIFVPAGMTLDTSFSKPLTFAHLDIHIDHAWAVRFLSAGVTRQRAVEILDRPVDRSDITEIEPMARALVGEIRDPRRHDLFASSLATCLLSGVLDIGTAEPDPGNARLTAAQMRKVARRFETGGGRRLSLSEMAQTVGLSESWFSQVFRNTTGKTPHQWQLENRVGQARDLLVGSDLSVADIADRLGFSDQSHLTRTFRRHVGETPASWRRRNR</sequence>
<dbReference type="GO" id="GO:0043565">
    <property type="term" value="F:sequence-specific DNA binding"/>
    <property type="evidence" value="ECO:0007669"/>
    <property type="project" value="InterPro"/>
</dbReference>
<dbReference type="KEGG" id="suam:BOO69_14910"/>
<dbReference type="PANTHER" id="PTHR46796">
    <property type="entry name" value="HTH-TYPE TRANSCRIPTIONAL ACTIVATOR RHAS-RELATED"/>
    <property type="match status" value="1"/>
</dbReference>
<dbReference type="InterPro" id="IPR018062">
    <property type="entry name" value="HTH_AraC-typ_CS"/>
</dbReference>
<dbReference type="PROSITE" id="PS01124">
    <property type="entry name" value="HTH_ARAC_FAMILY_2"/>
    <property type="match status" value="1"/>
</dbReference>
<evidence type="ECO:0000256" key="3">
    <source>
        <dbReference type="ARBA" id="ARBA00023163"/>
    </source>
</evidence>
<keyword evidence="3" id="KW-0804">Transcription</keyword>